<dbReference type="InterPro" id="IPR052360">
    <property type="entry name" value="Transcr_Regulatory_Proteins"/>
</dbReference>
<accession>A0A3M7E605</accession>
<dbReference type="Pfam" id="PF00172">
    <property type="entry name" value="Zn_clus"/>
    <property type="match status" value="1"/>
</dbReference>
<feature type="compositionally biased region" description="Low complexity" evidence="7">
    <location>
        <begin position="9"/>
        <end position="32"/>
    </location>
</feature>
<dbReference type="Proteomes" id="UP000281468">
    <property type="component" value="Unassembled WGS sequence"/>
</dbReference>
<dbReference type="AlphaFoldDB" id="A0A3M7E605"/>
<dbReference type="Gene3D" id="4.10.240.10">
    <property type="entry name" value="Zn(2)-C6 fungal-type DNA-binding domain"/>
    <property type="match status" value="1"/>
</dbReference>
<dbReference type="EMBL" id="QWIQ01000986">
    <property type="protein sequence ID" value="RMY72119.1"/>
    <property type="molecule type" value="Genomic_DNA"/>
</dbReference>
<reference evidence="9 10" key="1">
    <citation type="journal article" date="2018" name="BMC Genomics">
        <title>Genomic evidence for intraspecific hybridization in a clonal and extremely halotolerant yeast.</title>
        <authorList>
            <person name="Gostincar C."/>
            <person name="Stajich J.E."/>
            <person name="Zupancic J."/>
            <person name="Zalar P."/>
            <person name="Gunde-Cimerman N."/>
        </authorList>
    </citation>
    <scope>NUCLEOTIDE SEQUENCE [LARGE SCALE GENOMIC DNA]</scope>
    <source>
        <strain evidence="9 10">EXF-171</strain>
    </source>
</reference>
<dbReference type="GO" id="GO:0000981">
    <property type="term" value="F:DNA-binding transcription factor activity, RNA polymerase II-specific"/>
    <property type="evidence" value="ECO:0007669"/>
    <property type="project" value="InterPro"/>
</dbReference>
<evidence type="ECO:0000259" key="8">
    <source>
        <dbReference type="PROSITE" id="PS50048"/>
    </source>
</evidence>
<dbReference type="SUPFAM" id="SSF57701">
    <property type="entry name" value="Zn2/Cys6 DNA-binding domain"/>
    <property type="match status" value="1"/>
</dbReference>
<name>A0A3M7E605_HORWE</name>
<keyword evidence="4" id="KW-0238">DNA-binding</keyword>
<evidence type="ECO:0000256" key="6">
    <source>
        <dbReference type="ARBA" id="ARBA00023242"/>
    </source>
</evidence>
<dbReference type="SMART" id="SM00066">
    <property type="entry name" value="GAL4"/>
    <property type="match status" value="1"/>
</dbReference>
<dbReference type="CDD" id="cd00067">
    <property type="entry name" value="GAL4"/>
    <property type="match status" value="1"/>
</dbReference>
<keyword evidence="5" id="KW-0804">Transcription</keyword>
<feature type="region of interest" description="Disordered" evidence="7">
    <location>
        <begin position="221"/>
        <end position="268"/>
    </location>
</feature>
<feature type="compositionally biased region" description="Low complexity" evidence="7">
    <location>
        <begin position="227"/>
        <end position="242"/>
    </location>
</feature>
<dbReference type="PANTHER" id="PTHR36206">
    <property type="entry name" value="ASPERCRYPTIN BIOSYNTHESIS CLUSTER-SPECIFIC TRANSCRIPTION REGULATOR ATNN-RELATED"/>
    <property type="match status" value="1"/>
</dbReference>
<evidence type="ECO:0000256" key="3">
    <source>
        <dbReference type="ARBA" id="ARBA00023015"/>
    </source>
</evidence>
<dbReference type="VEuPathDB" id="FungiDB:BTJ68_02716"/>
<organism evidence="9 10">
    <name type="scientific">Hortaea werneckii</name>
    <name type="common">Black yeast</name>
    <name type="synonym">Cladosporium werneckii</name>
    <dbReference type="NCBI Taxonomy" id="91943"/>
    <lineage>
        <taxon>Eukaryota</taxon>
        <taxon>Fungi</taxon>
        <taxon>Dikarya</taxon>
        <taxon>Ascomycota</taxon>
        <taxon>Pezizomycotina</taxon>
        <taxon>Dothideomycetes</taxon>
        <taxon>Dothideomycetidae</taxon>
        <taxon>Mycosphaerellales</taxon>
        <taxon>Teratosphaeriaceae</taxon>
        <taxon>Hortaea</taxon>
    </lineage>
</organism>
<dbReference type="PROSITE" id="PS00463">
    <property type="entry name" value="ZN2_CY6_FUNGAL_1"/>
    <property type="match status" value="1"/>
</dbReference>
<evidence type="ECO:0000256" key="4">
    <source>
        <dbReference type="ARBA" id="ARBA00023125"/>
    </source>
</evidence>
<dbReference type="InterPro" id="IPR036864">
    <property type="entry name" value="Zn2-C6_fun-type_DNA-bd_sf"/>
</dbReference>
<evidence type="ECO:0000256" key="2">
    <source>
        <dbReference type="ARBA" id="ARBA00022833"/>
    </source>
</evidence>
<feature type="compositionally biased region" description="Low complexity" evidence="7">
    <location>
        <begin position="47"/>
        <end position="66"/>
    </location>
</feature>
<keyword evidence="3" id="KW-0805">Transcription regulation</keyword>
<feature type="region of interest" description="Disordered" evidence="7">
    <location>
        <begin position="1"/>
        <end position="108"/>
    </location>
</feature>
<protein>
    <recommendedName>
        <fullName evidence="8">Zn(2)-C6 fungal-type domain-containing protein</fullName>
    </recommendedName>
</protein>
<feature type="compositionally biased region" description="Polar residues" evidence="7">
    <location>
        <begin position="73"/>
        <end position="92"/>
    </location>
</feature>
<evidence type="ECO:0000313" key="9">
    <source>
        <dbReference type="EMBL" id="RMY72119.1"/>
    </source>
</evidence>
<gene>
    <name evidence="9" type="ORF">D0862_14504</name>
</gene>
<sequence>MDGLVNREAASPAANNTATTTAAAAAAAASPTLAQTREASEDMENGQQQQQQQQHQPHPQPHQHQQYHYGPAASQQPSRASPNGQNSMQSPSLLPPIHQGGLPAQPQYGAHPAAYVPAPPYAAYQNGGMQPMPMPPNVAPNGQNGMMRYPIPQVPVDSRTVTTGRHKKEIKRRTKTGCLTCRKRRIKCDEGQPTCKNCSKSKRDCLGYDPVFRQQTGHPTLAAKPDAATSQPRASPSPQSSTYRSPPDYPPTASNPGQFHPPLDPASATVKPVSMDDLFALNGVPPQFERRERPASLSEDQQREIADFYMFHYAPGLDRMLETDWYTKHGLGYLKATPAIHDFTLQCTEQFRSRADEPHIDNQLRSLEARLVWQLASLPRANLTANPDLCTRVDTLENLLTGQFLDSTRVPISPKPGIDAQKYNEQLFWHTLGRFVSTHDDRPLRGAVAAENTPDVSNKPITDSLAAMRGILGMLESRDVLYSIAIGRHIGGRLPDFHPARPLIPATTNDPADEVNKLKVAHAFVEAEGQRGTTQVIQRVCGMALRGWGLLKE</sequence>
<dbReference type="GO" id="GO:0008270">
    <property type="term" value="F:zinc ion binding"/>
    <property type="evidence" value="ECO:0007669"/>
    <property type="project" value="InterPro"/>
</dbReference>
<feature type="domain" description="Zn(2)-C6 fungal-type" evidence="8">
    <location>
        <begin position="177"/>
        <end position="205"/>
    </location>
</feature>
<evidence type="ECO:0000256" key="1">
    <source>
        <dbReference type="ARBA" id="ARBA00022723"/>
    </source>
</evidence>
<comment type="caution">
    <text evidence="9">The sequence shown here is derived from an EMBL/GenBank/DDBJ whole genome shotgun (WGS) entry which is preliminary data.</text>
</comment>
<evidence type="ECO:0000256" key="5">
    <source>
        <dbReference type="ARBA" id="ARBA00023163"/>
    </source>
</evidence>
<proteinExistence type="predicted"/>
<keyword evidence="6" id="KW-0539">Nucleus</keyword>
<dbReference type="InterPro" id="IPR001138">
    <property type="entry name" value="Zn2Cys6_DnaBD"/>
</dbReference>
<keyword evidence="2" id="KW-0862">Zinc</keyword>
<keyword evidence="1" id="KW-0479">Metal-binding</keyword>
<evidence type="ECO:0000256" key="7">
    <source>
        <dbReference type="SAM" id="MobiDB-lite"/>
    </source>
</evidence>
<dbReference type="PROSITE" id="PS50048">
    <property type="entry name" value="ZN2_CY6_FUNGAL_2"/>
    <property type="match status" value="1"/>
</dbReference>
<evidence type="ECO:0000313" key="10">
    <source>
        <dbReference type="Proteomes" id="UP000281468"/>
    </source>
</evidence>
<dbReference type="GO" id="GO:0003677">
    <property type="term" value="F:DNA binding"/>
    <property type="evidence" value="ECO:0007669"/>
    <property type="project" value="UniProtKB-KW"/>
</dbReference>
<dbReference type="PANTHER" id="PTHR36206:SF13">
    <property type="entry name" value="TRANSCRIPTIONAL REGULATORY PROTEIN MOC3"/>
    <property type="match status" value="1"/>
</dbReference>